<evidence type="ECO:0000313" key="2">
    <source>
        <dbReference type="Proteomes" id="UP000308600"/>
    </source>
</evidence>
<sequence>MTKASSTKRAPSAPTQTRGKYAAQACSVCRSKKTRCDGRQPVCEPCMNSGRQDECTWDKEKIRKPRTEQHFEAMRKKMHAFKSYALQLEVLVENCKREHGQGLDIGSSGLLSRPQEMDFMEDSDSEDCEYEIDEEPASDIDDPVDEIFGSAPILKPEGPCLFEYGNTAVFRFAPEVLPVSRIPPVVEEPDQSYVLYVEGVDEAHINTTLDWSRYLPSSVPLTRREHDRLLDLLFKFLTCWCLRIIPALFLRDMWKVLSTPAHLPPPKIPHYSPMLHNALIALACGFSDDAEIRDNRGAFATKAKSYIDVEGRYPSITLMHALSILSTYHSSMGEQTLGYIYFGMSARISQTLGLGIDCSEWVKSGLISEHDRLDRNWAHWTTLCQDVCWSLYVGRDFSVQVPSDLRGIPVPFVDSDFDEIMWVYPPSGLQPQPNNLSKTFAASCQLLLMARQVMKVVNGIGASNNSRQEMVVSSIDLALNNWKRNLSPEVDLNHRTRPTATPHRLTMHMAYWWLFILLHRPWYHRQTRPLRGSDKEIDHIKLCKRAADNVMELLHTYRSLYSLRYCPISLVQIVFAAGTVFLLGAVHATSGLRVAKEALRHAQAQADLCIQYLMEIGRSWHCATNVAEIFRKLMYEKLWPWLERGASAIQDSGEEDEMHLEARPKGKARSLSRESSHPPTTRGRKPRKPRISKTKSSEAVNRPGPSMSPTETFSPTMDRRFGITTSGVASVAGATNLDSRSPRD</sequence>
<gene>
    <name evidence="1" type="ORF">BDN72DRAFT_247733</name>
</gene>
<dbReference type="Proteomes" id="UP000308600">
    <property type="component" value="Unassembled WGS sequence"/>
</dbReference>
<name>A0ACD3B5Q9_9AGAR</name>
<evidence type="ECO:0000313" key="1">
    <source>
        <dbReference type="EMBL" id="TFK73146.1"/>
    </source>
</evidence>
<organism evidence="1 2">
    <name type="scientific">Pluteus cervinus</name>
    <dbReference type="NCBI Taxonomy" id="181527"/>
    <lineage>
        <taxon>Eukaryota</taxon>
        <taxon>Fungi</taxon>
        <taxon>Dikarya</taxon>
        <taxon>Basidiomycota</taxon>
        <taxon>Agaricomycotina</taxon>
        <taxon>Agaricomycetes</taxon>
        <taxon>Agaricomycetidae</taxon>
        <taxon>Agaricales</taxon>
        <taxon>Pluteineae</taxon>
        <taxon>Pluteaceae</taxon>
        <taxon>Pluteus</taxon>
    </lineage>
</organism>
<protein>
    <submittedName>
        <fullName evidence="1">Uncharacterized protein</fullName>
    </submittedName>
</protein>
<accession>A0ACD3B5Q9</accession>
<proteinExistence type="predicted"/>
<keyword evidence="2" id="KW-1185">Reference proteome</keyword>
<reference evidence="1 2" key="1">
    <citation type="journal article" date="2019" name="Nat. Ecol. Evol.">
        <title>Megaphylogeny resolves global patterns of mushroom evolution.</title>
        <authorList>
            <person name="Varga T."/>
            <person name="Krizsan K."/>
            <person name="Foldi C."/>
            <person name="Dima B."/>
            <person name="Sanchez-Garcia M."/>
            <person name="Sanchez-Ramirez S."/>
            <person name="Szollosi G.J."/>
            <person name="Szarkandi J.G."/>
            <person name="Papp V."/>
            <person name="Albert L."/>
            <person name="Andreopoulos W."/>
            <person name="Angelini C."/>
            <person name="Antonin V."/>
            <person name="Barry K.W."/>
            <person name="Bougher N.L."/>
            <person name="Buchanan P."/>
            <person name="Buyck B."/>
            <person name="Bense V."/>
            <person name="Catcheside P."/>
            <person name="Chovatia M."/>
            <person name="Cooper J."/>
            <person name="Damon W."/>
            <person name="Desjardin D."/>
            <person name="Finy P."/>
            <person name="Geml J."/>
            <person name="Haridas S."/>
            <person name="Hughes K."/>
            <person name="Justo A."/>
            <person name="Karasinski D."/>
            <person name="Kautmanova I."/>
            <person name="Kiss B."/>
            <person name="Kocsube S."/>
            <person name="Kotiranta H."/>
            <person name="LaButti K.M."/>
            <person name="Lechner B.E."/>
            <person name="Liimatainen K."/>
            <person name="Lipzen A."/>
            <person name="Lukacs Z."/>
            <person name="Mihaltcheva S."/>
            <person name="Morgado L.N."/>
            <person name="Niskanen T."/>
            <person name="Noordeloos M.E."/>
            <person name="Ohm R.A."/>
            <person name="Ortiz-Santana B."/>
            <person name="Ovrebo C."/>
            <person name="Racz N."/>
            <person name="Riley R."/>
            <person name="Savchenko A."/>
            <person name="Shiryaev A."/>
            <person name="Soop K."/>
            <person name="Spirin V."/>
            <person name="Szebenyi C."/>
            <person name="Tomsovsky M."/>
            <person name="Tulloss R.E."/>
            <person name="Uehling J."/>
            <person name="Grigoriev I.V."/>
            <person name="Vagvolgyi C."/>
            <person name="Papp T."/>
            <person name="Martin F.M."/>
            <person name="Miettinen O."/>
            <person name="Hibbett D.S."/>
            <person name="Nagy L.G."/>
        </authorList>
    </citation>
    <scope>NUCLEOTIDE SEQUENCE [LARGE SCALE GENOMIC DNA]</scope>
    <source>
        <strain evidence="1 2">NL-1719</strain>
    </source>
</reference>
<dbReference type="EMBL" id="ML208278">
    <property type="protein sequence ID" value="TFK73146.1"/>
    <property type="molecule type" value="Genomic_DNA"/>
</dbReference>